<comment type="catalytic activity">
    <reaction evidence="11">
        <text>L-threonyl-[protein] + ATP = O-phospho-L-threonyl-[protein] + ADP + H(+)</text>
        <dbReference type="Rhea" id="RHEA:46608"/>
        <dbReference type="Rhea" id="RHEA-COMP:11060"/>
        <dbReference type="Rhea" id="RHEA-COMP:11605"/>
        <dbReference type="ChEBI" id="CHEBI:15378"/>
        <dbReference type="ChEBI" id="CHEBI:30013"/>
        <dbReference type="ChEBI" id="CHEBI:30616"/>
        <dbReference type="ChEBI" id="CHEBI:61977"/>
        <dbReference type="ChEBI" id="CHEBI:456216"/>
        <dbReference type="EC" id="2.7.11.1"/>
    </reaction>
</comment>
<dbReference type="GO" id="GO:0004674">
    <property type="term" value="F:protein serine/threonine kinase activity"/>
    <property type="evidence" value="ECO:0007669"/>
    <property type="project" value="UniProtKB-KW"/>
</dbReference>
<comment type="caution">
    <text evidence="15">The sequence shown here is derived from an EMBL/GenBank/DDBJ whole genome shotgun (WGS) entry which is preliminary data.</text>
</comment>
<dbReference type="SUPFAM" id="SSF56112">
    <property type="entry name" value="Protein kinase-like (PK-like)"/>
    <property type="match status" value="1"/>
</dbReference>
<proteinExistence type="inferred from homology"/>
<feature type="region of interest" description="Disordered" evidence="13">
    <location>
        <begin position="163"/>
        <end position="183"/>
    </location>
</feature>
<gene>
    <name evidence="15" type="primary">Pim2_1</name>
    <name evidence="15" type="ORF">N1851_032769</name>
</gene>
<evidence type="ECO:0000256" key="3">
    <source>
        <dbReference type="ARBA" id="ARBA00012513"/>
    </source>
</evidence>
<comment type="subcellular location">
    <subcellularLocation>
        <location evidence="1">Host cytoplasm</location>
    </subcellularLocation>
</comment>
<dbReference type="Proteomes" id="UP001174136">
    <property type="component" value="Unassembled WGS sequence"/>
</dbReference>
<name>A0AA47NNE5_MERPO</name>
<feature type="region of interest" description="Disordered" evidence="13">
    <location>
        <begin position="1"/>
        <end position="22"/>
    </location>
</feature>
<evidence type="ECO:0000256" key="12">
    <source>
        <dbReference type="ARBA" id="ARBA00048679"/>
    </source>
</evidence>
<keyword evidence="5" id="KW-0723">Serine/threonine-protein kinase</keyword>
<keyword evidence="8 15" id="KW-0418">Kinase</keyword>
<dbReference type="InterPro" id="IPR051138">
    <property type="entry name" value="PIM_Ser/Thr_kinase"/>
</dbReference>
<dbReference type="PROSITE" id="PS50011">
    <property type="entry name" value="PROTEIN_KINASE_DOM"/>
    <property type="match status" value="1"/>
</dbReference>
<dbReference type="PANTHER" id="PTHR22984">
    <property type="entry name" value="SERINE/THREONINE-PROTEIN KINASE PIM"/>
    <property type="match status" value="1"/>
</dbReference>
<accession>A0AA47NNE5</accession>
<reference evidence="15" key="1">
    <citation type="journal article" date="2023" name="Front. Mar. Sci.">
        <title>A new Merluccius polli reference genome to investigate the effects of global change in West African waters.</title>
        <authorList>
            <person name="Mateo J.L."/>
            <person name="Blanco-Fernandez C."/>
            <person name="Garcia-Vazquez E."/>
            <person name="Machado-Schiaffino G."/>
        </authorList>
    </citation>
    <scope>NUCLEOTIDE SEQUENCE</scope>
    <source>
        <strain evidence="15">C29</strain>
        <tissue evidence="15">Fin</tissue>
    </source>
</reference>
<keyword evidence="9" id="KW-0067">ATP-binding</keyword>
<organism evidence="15 16">
    <name type="scientific">Merluccius polli</name>
    <name type="common">Benguela hake</name>
    <name type="synonym">Merluccius cadenati</name>
    <dbReference type="NCBI Taxonomy" id="89951"/>
    <lineage>
        <taxon>Eukaryota</taxon>
        <taxon>Metazoa</taxon>
        <taxon>Chordata</taxon>
        <taxon>Craniata</taxon>
        <taxon>Vertebrata</taxon>
        <taxon>Euteleostomi</taxon>
        <taxon>Actinopterygii</taxon>
        <taxon>Neopterygii</taxon>
        <taxon>Teleostei</taxon>
        <taxon>Neoteleostei</taxon>
        <taxon>Acanthomorphata</taxon>
        <taxon>Zeiogadaria</taxon>
        <taxon>Gadariae</taxon>
        <taxon>Gadiformes</taxon>
        <taxon>Gadoidei</taxon>
        <taxon>Merlucciidae</taxon>
        <taxon>Merluccius</taxon>
    </lineage>
</organism>
<evidence type="ECO:0000256" key="8">
    <source>
        <dbReference type="ARBA" id="ARBA00022777"/>
    </source>
</evidence>
<keyword evidence="6" id="KW-0808">Transferase</keyword>
<evidence type="ECO:0000256" key="6">
    <source>
        <dbReference type="ARBA" id="ARBA00022679"/>
    </source>
</evidence>
<comment type="similarity">
    <text evidence="2">Belongs to the protein kinase superfamily. CAMK Ser/Thr protein kinase family. PIM subfamily.</text>
</comment>
<sequence>MACKPVRAYGPHPSPRRTSRDSGVEALCEQLERLRIGDYGTVYAGYPIQDSLPIWTEQLTDGTSSSAIKECCDHSTTTSSCLKSHSKGSNGCQAESAQGLKNRQLKRKVNSEKCQIPTKRQRICSHPPQAVVEKVEDSNIEMDGDLGMSGFSAGSQYSRFSFSGTSSSAMEESSDHSTTTSSSCLKTHSKAEFKALYEELKPLGRGGYGSVYAGYRKQDNLPMILQQVIKALSEIHSQGVLHRDIKPQNMLIETGSEVPRVRIIDFGCGCVLKNDVHDDQFFDEDFYGHPKMLWSHQPRRQAATSQPFSTTAVEDMGRQPSDRHEQPQFGMILQQVIKGLSVLHRDIKPQNMLIETGSDVHRVRIIDAYCQEFVRRCETKQPVGRPSLHHLLFQPTFVKKLVYLVTALVPSDTACLASSPGSSSRTAVCTSRLVMVARRLYCARREASVAMRSNRSLTNEFMMLMALLEMPVSGWT</sequence>
<feature type="region of interest" description="Disordered" evidence="13">
    <location>
        <begin position="85"/>
        <end position="108"/>
    </location>
</feature>
<evidence type="ECO:0000256" key="1">
    <source>
        <dbReference type="ARBA" id="ARBA00004192"/>
    </source>
</evidence>
<evidence type="ECO:0000256" key="2">
    <source>
        <dbReference type="ARBA" id="ARBA00005505"/>
    </source>
</evidence>
<evidence type="ECO:0000259" key="14">
    <source>
        <dbReference type="PROSITE" id="PS50011"/>
    </source>
</evidence>
<keyword evidence="16" id="KW-1185">Reference proteome</keyword>
<evidence type="ECO:0000313" key="15">
    <source>
        <dbReference type="EMBL" id="KAK0132346.1"/>
    </source>
</evidence>
<keyword evidence="7" id="KW-0547">Nucleotide-binding</keyword>
<feature type="domain" description="Protein kinase" evidence="14">
    <location>
        <begin position="28"/>
        <end position="397"/>
    </location>
</feature>
<evidence type="ECO:0000256" key="9">
    <source>
        <dbReference type="ARBA" id="ARBA00022840"/>
    </source>
</evidence>
<evidence type="ECO:0000256" key="11">
    <source>
        <dbReference type="ARBA" id="ARBA00047899"/>
    </source>
</evidence>
<dbReference type="PROSITE" id="PS00108">
    <property type="entry name" value="PROTEIN_KINASE_ST"/>
    <property type="match status" value="2"/>
</dbReference>
<dbReference type="PANTHER" id="PTHR22984:SF25">
    <property type="entry name" value="PROTEIN KINASE DOMAIN-CONTAINING PROTEIN"/>
    <property type="match status" value="1"/>
</dbReference>
<dbReference type="InterPro" id="IPR000719">
    <property type="entry name" value="Prot_kinase_dom"/>
</dbReference>
<evidence type="ECO:0000256" key="10">
    <source>
        <dbReference type="ARBA" id="ARBA00023200"/>
    </source>
</evidence>
<dbReference type="AlphaFoldDB" id="A0AA47NNE5"/>
<dbReference type="EC" id="2.7.11.1" evidence="3"/>
<protein>
    <recommendedName>
        <fullName evidence="4">Serine/threonine-protein kinase 1</fullName>
        <ecNumber evidence="3">2.7.11.1</ecNumber>
    </recommendedName>
</protein>
<evidence type="ECO:0000256" key="5">
    <source>
        <dbReference type="ARBA" id="ARBA00022527"/>
    </source>
</evidence>
<evidence type="ECO:0000256" key="4">
    <source>
        <dbReference type="ARBA" id="ARBA00016885"/>
    </source>
</evidence>
<comment type="catalytic activity">
    <reaction evidence="12">
        <text>L-seryl-[protein] + ATP = O-phospho-L-seryl-[protein] + ADP + H(+)</text>
        <dbReference type="Rhea" id="RHEA:17989"/>
        <dbReference type="Rhea" id="RHEA-COMP:9863"/>
        <dbReference type="Rhea" id="RHEA-COMP:11604"/>
        <dbReference type="ChEBI" id="CHEBI:15378"/>
        <dbReference type="ChEBI" id="CHEBI:29999"/>
        <dbReference type="ChEBI" id="CHEBI:30616"/>
        <dbReference type="ChEBI" id="CHEBI:83421"/>
        <dbReference type="ChEBI" id="CHEBI:456216"/>
        <dbReference type="EC" id="2.7.11.1"/>
    </reaction>
</comment>
<dbReference type="InterPro" id="IPR011009">
    <property type="entry name" value="Kinase-like_dom_sf"/>
</dbReference>
<evidence type="ECO:0000256" key="7">
    <source>
        <dbReference type="ARBA" id="ARBA00022741"/>
    </source>
</evidence>
<dbReference type="Pfam" id="PF00069">
    <property type="entry name" value="Pkinase"/>
    <property type="match status" value="1"/>
</dbReference>
<evidence type="ECO:0000256" key="13">
    <source>
        <dbReference type="SAM" id="MobiDB-lite"/>
    </source>
</evidence>
<dbReference type="Gene3D" id="1.10.510.10">
    <property type="entry name" value="Transferase(Phosphotransferase) domain 1"/>
    <property type="match status" value="1"/>
</dbReference>
<keyword evidence="10" id="KW-1035">Host cytoplasm</keyword>
<feature type="compositionally biased region" description="Polar residues" evidence="13">
    <location>
        <begin position="85"/>
        <end position="101"/>
    </location>
</feature>
<evidence type="ECO:0000313" key="16">
    <source>
        <dbReference type="Proteomes" id="UP001174136"/>
    </source>
</evidence>
<dbReference type="GO" id="GO:0005524">
    <property type="term" value="F:ATP binding"/>
    <property type="evidence" value="ECO:0007669"/>
    <property type="project" value="UniProtKB-KW"/>
</dbReference>
<dbReference type="GO" id="GO:0005737">
    <property type="term" value="C:cytoplasm"/>
    <property type="evidence" value="ECO:0007669"/>
    <property type="project" value="TreeGrafter"/>
</dbReference>
<dbReference type="SMART" id="SM00220">
    <property type="entry name" value="S_TKc"/>
    <property type="match status" value="1"/>
</dbReference>
<dbReference type="InterPro" id="IPR008271">
    <property type="entry name" value="Ser/Thr_kinase_AS"/>
</dbReference>
<dbReference type="EMBL" id="JAOPHQ010006269">
    <property type="protein sequence ID" value="KAK0132346.1"/>
    <property type="molecule type" value="Genomic_DNA"/>
</dbReference>